<evidence type="ECO:0000313" key="3">
    <source>
        <dbReference type="EMBL" id="RAG86748.1"/>
    </source>
</evidence>
<dbReference type="SUPFAM" id="SSF50494">
    <property type="entry name" value="Trypsin-like serine proteases"/>
    <property type="match status" value="1"/>
</dbReference>
<protein>
    <submittedName>
        <fullName evidence="3">Serine protease</fullName>
    </submittedName>
</protein>
<dbReference type="OrthoDB" id="3507155at2"/>
<feature type="domain" description="Peptidase S1" evidence="2">
    <location>
        <begin position="82"/>
        <end position="200"/>
    </location>
</feature>
<dbReference type="InterPro" id="IPR050966">
    <property type="entry name" value="Glutamyl_endopeptidase"/>
</dbReference>
<dbReference type="InterPro" id="IPR018114">
    <property type="entry name" value="TRYPSIN_HIS"/>
</dbReference>
<dbReference type="GO" id="GO:0006508">
    <property type="term" value="P:proteolysis"/>
    <property type="evidence" value="ECO:0007669"/>
    <property type="project" value="UniProtKB-KW"/>
</dbReference>
<evidence type="ECO:0000259" key="2">
    <source>
        <dbReference type="Pfam" id="PF00089"/>
    </source>
</evidence>
<proteinExistence type="predicted"/>
<keyword evidence="1" id="KW-0732">Signal</keyword>
<reference evidence="3 4" key="1">
    <citation type="submission" date="2018-06" db="EMBL/GenBank/DDBJ databases">
        <title>Streptacidiphilus pinicola sp. nov., isolated from pine grove soil.</title>
        <authorList>
            <person name="Roh S.G."/>
            <person name="Park S."/>
            <person name="Kim M.-K."/>
            <person name="Yun B.-R."/>
            <person name="Park J."/>
            <person name="Kim M.J."/>
            <person name="Kim Y.S."/>
            <person name="Kim S.B."/>
        </authorList>
    </citation>
    <scope>NUCLEOTIDE SEQUENCE [LARGE SCALE GENOMIC DNA]</scope>
    <source>
        <strain evidence="3 4">MMS16-CNU450</strain>
    </source>
</reference>
<keyword evidence="4" id="KW-1185">Reference proteome</keyword>
<evidence type="ECO:0000313" key="4">
    <source>
        <dbReference type="Proteomes" id="UP000248889"/>
    </source>
</evidence>
<dbReference type="GO" id="GO:0004252">
    <property type="term" value="F:serine-type endopeptidase activity"/>
    <property type="evidence" value="ECO:0007669"/>
    <property type="project" value="InterPro"/>
</dbReference>
<comment type="caution">
    <text evidence="3">The sequence shown here is derived from an EMBL/GenBank/DDBJ whole genome shotgun (WGS) entry which is preliminary data.</text>
</comment>
<gene>
    <name evidence="3" type="ORF">DN069_04975</name>
</gene>
<dbReference type="InterPro" id="IPR043504">
    <property type="entry name" value="Peptidase_S1_PA_chymotrypsin"/>
</dbReference>
<dbReference type="PANTHER" id="PTHR15462">
    <property type="entry name" value="SERINE PROTEASE"/>
    <property type="match status" value="1"/>
</dbReference>
<dbReference type="PROSITE" id="PS00134">
    <property type="entry name" value="TRYPSIN_HIS"/>
    <property type="match status" value="1"/>
</dbReference>
<dbReference type="InterPro" id="IPR009003">
    <property type="entry name" value="Peptidase_S1_PA"/>
</dbReference>
<dbReference type="InterPro" id="IPR001254">
    <property type="entry name" value="Trypsin_dom"/>
</dbReference>
<dbReference type="Proteomes" id="UP000248889">
    <property type="component" value="Unassembled WGS sequence"/>
</dbReference>
<evidence type="ECO:0000256" key="1">
    <source>
        <dbReference type="ARBA" id="ARBA00022729"/>
    </source>
</evidence>
<organism evidence="3 4">
    <name type="scientific">Streptacidiphilus pinicola</name>
    <dbReference type="NCBI Taxonomy" id="2219663"/>
    <lineage>
        <taxon>Bacteria</taxon>
        <taxon>Bacillati</taxon>
        <taxon>Actinomycetota</taxon>
        <taxon>Actinomycetes</taxon>
        <taxon>Kitasatosporales</taxon>
        <taxon>Streptomycetaceae</taxon>
        <taxon>Streptacidiphilus</taxon>
    </lineage>
</organism>
<accession>A0A2X0JGI0</accession>
<dbReference type="Gene3D" id="2.40.10.10">
    <property type="entry name" value="Trypsin-like serine proteases"/>
    <property type="match status" value="2"/>
</dbReference>
<name>A0A2X0JGI0_9ACTN</name>
<dbReference type="EMBL" id="QKYN01000021">
    <property type="protein sequence ID" value="RAG86748.1"/>
    <property type="molecule type" value="Genomic_DNA"/>
</dbReference>
<keyword evidence="3" id="KW-0378">Hydrolase</keyword>
<sequence>MLNRLHRPRSDGPSPACPQRWQPYWFSQKMRNMTLRSLSAAGALLALLITAPQTQVAAAGAPDSTAFHGASRVGAIFGSSADRPNHHFCSGSVVASPTRDIVVTAAHCVIAPGTGRARGGLTFAPGYHDGVRPFGTWSVATVVAASDWTVHGSQNADVAFLIMRPDSSGRRIQDAAGAESLAFNPVAGTPAVAVGYPSRTDRPVYCASHLRRFNAHQLEFDCPGLPGGTSGGPLLVGTARDAHNHGAVAGVIGGYQEGGDTDDVSYSSYFGPAVAAVYRAAVSRG</sequence>
<keyword evidence="3" id="KW-0645">Protease</keyword>
<dbReference type="Pfam" id="PF00089">
    <property type="entry name" value="Trypsin"/>
    <property type="match status" value="1"/>
</dbReference>
<dbReference type="AlphaFoldDB" id="A0A2X0JGI0"/>